<evidence type="ECO:0000313" key="3">
    <source>
        <dbReference type="EMBL" id="CAH9098529.1"/>
    </source>
</evidence>
<evidence type="ECO:0000256" key="2">
    <source>
        <dbReference type="SAM" id="Phobius"/>
    </source>
</evidence>
<keyword evidence="2" id="KW-0472">Membrane</keyword>
<feature type="transmembrane region" description="Helical" evidence="2">
    <location>
        <begin position="78"/>
        <end position="96"/>
    </location>
</feature>
<dbReference type="Proteomes" id="UP001152523">
    <property type="component" value="Unassembled WGS sequence"/>
</dbReference>
<dbReference type="AlphaFoldDB" id="A0AAV0DFM7"/>
<accession>A0AAV0DFM7</accession>
<keyword evidence="2" id="KW-0812">Transmembrane</keyword>
<gene>
    <name evidence="3" type="ORF">CEPIT_LOCUS14469</name>
</gene>
<sequence length="99" mass="11583">MCIMAHCSFFQWVRDYPPMAVADEKKREKGRIIIDHLDEEKKDLENQIAKLKKKNQKLKAKIEELQELVSKHAKGEKYSFIGLLISWIVFAAVMYGKSK</sequence>
<organism evidence="3 4">
    <name type="scientific">Cuscuta epithymum</name>
    <dbReference type="NCBI Taxonomy" id="186058"/>
    <lineage>
        <taxon>Eukaryota</taxon>
        <taxon>Viridiplantae</taxon>
        <taxon>Streptophyta</taxon>
        <taxon>Embryophyta</taxon>
        <taxon>Tracheophyta</taxon>
        <taxon>Spermatophyta</taxon>
        <taxon>Magnoliopsida</taxon>
        <taxon>eudicotyledons</taxon>
        <taxon>Gunneridae</taxon>
        <taxon>Pentapetalae</taxon>
        <taxon>asterids</taxon>
        <taxon>lamiids</taxon>
        <taxon>Solanales</taxon>
        <taxon>Convolvulaceae</taxon>
        <taxon>Cuscuteae</taxon>
        <taxon>Cuscuta</taxon>
        <taxon>Cuscuta subgen. Cuscuta</taxon>
    </lineage>
</organism>
<feature type="coiled-coil region" evidence="1">
    <location>
        <begin position="27"/>
        <end position="75"/>
    </location>
</feature>
<evidence type="ECO:0000313" key="4">
    <source>
        <dbReference type="Proteomes" id="UP001152523"/>
    </source>
</evidence>
<proteinExistence type="predicted"/>
<keyword evidence="2" id="KW-1133">Transmembrane helix</keyword>
<name>A0AAV0DFM7_9ASTE</name>
<dbReference type="EMBL" id="CAMAPF010000099">
    <property type="protein sequence ID" value="CAH9098529.1"/>
    <property type="molecule type" value="Genomic_DNA"/>
</dbReference>
<reference evidence="3" key="1">
    <citation type="submission" date="2022-07" db="EMBL/GenBank/DDBJ databases">
        <authorList>
            <person name="Macas J."/>
            <person name="Novak P."/>
            <person name="Neumann P."/>
        </authorList>
    </citation>
    <scope>NUCLEOTIDE SEQUENCE</scope>
</reference>
<protein>
    <submittedName>
        <fullName evidence="3">Uncharacterized protein</fullName>
    </submittedName>
</protein>
<keyword evidence="4" id="KW-1185">Reference proteome</keyword>
<evidence type="ECO:0000256" key="1">
    <source>
        <dbReference type="SAM" id="Coils"/>
    </source>
</evidence>
<comment type="caution">
    <text evidence="3">The sequence shown here is derived from an EMBL/GenBank/DDBJ whole genome shotgun (WGS) entry which is preliminary data.</text>
</comment>
<keyword evidence="1" id="KW-0175">Coiled coil</keyword>